<keyword evidence="4 8" id="KW-1003">Cell membrane</keyword>
<comment type="subcellular location">
    <subcellularLocation>
        <location evidence="1 8">Cell membrane</location>
        <topology evidence="1 8">Multi-pass membrane protein</topology>
    </subcellularLocation>
</comment>
<dbReference type="EMBL" id="JBHULH010000008">
    <property type="protein sequence ID" value="MFD2568247.1"/>
    <property type="molecule type" value="Genomic_DNA"/>
</dbReference>
<feature type="transmembrane region" description="Helical" evidence="8">
    <location>
        <begin position="233"/>
        <end position="251"/>
    </location>
</feature>
<keyword evidence="6 8" id="KW-1133">Transmembrane helix</keyword>
<evidence type="ECO:0000313" key="9">
    <source>
        <dbReference type="EMBL" id="MFD2568247.1"/>
    </source>
</evidence>
<feature type="transmembrane region" description="Helical" evidence="8">
    <location>
        <begin position="75"/>
        <end position="95"/>
    </location>
</feature>
<dbReference type="PANTHER" id="PTHR30269:SF0">
    <property type="entry name" value="MEMBRANE TRANSPORTER PROTEIN YFCA-RELATED"/>
    <property type="match status" value="1"/>
</dbReference>
<dbReference type="InterPro" id="IPR052017">
    <property type="entry name" value="TSUP"/>
</dbReference>
<dbReference type="Proteomes" id="UP001597508">
    <property type="component" value="Unassembled WGS sequence"/>
</dbReference>
<gene>
    <name evidence="9" type="ORF">ACFSRZ_12770</name>
</gene>
<accession>A0ABW5LV04</accession>
<comment type="caution">
    <text evidence="9">The sequence shown here is derived from an EMBL/GenBank/DDBJ whole genome shotgun (WGS) entry which is preliminary data.</text>
</comment>
<dbReference type="Pfam" id="PF01925">
    <property type="entry name" value="TauE"/>
    <property type="match status" value="1"/>
</dbReference>
<evidence type="ECO:0000256" key="7">
    <source>
        <dbReference type="ARBA" id="ARBA00023136"/>
    </source>
</evidence>
<evidence type="ECO:0000313" key="10">
    <source>
        <dbReference type="Proteomes" id="UP001597508"/>
    </source>
</evidence>
<dbReference type="RefSeq" id="WP_379666951.1">
    <property type="nucleotide sequence ID" value="NZ_JBHULH010000008.1"/>
</dbReference>
<name>A0ABW5LV04_9FLAO</name>
<proteinExistence type="inferred from homology"/>
<keyword evidence="3" id="KW-0813">Transport</keyword>
<evidence type="ECO:0000256" key="3">
    <source>
        <dbReference type="ARBA" id="ARBA00022448"/>
    </source>
</evidence>
<evidence type="ECO:0000256" key="1">
    <source>
        <dbReference type="ARBA" id="ARBA00004651"/>
    </source>
</evidence>
<sequence length="266" mass="28798">MDSTFLDYIFLIIVGLVAGAINILAGGGSLLTLPMLIFLGVPPSIANGTNRIAIIIQNIFAVKGFQSKGVSAFPFSIYLAASATVGAIFGAILAVHYVKDDIFNKILGVIMVLVVIFMVSKRKSSTEELMERITGKYLWLGVIAFFFVGLYGGFIQAGVGFIMLLALSSINRISLVKSNAIKVFVALIYSIAAVAVFTHGDAINWKYGLILSVGNATGGWIASRWSVNKGDELIKKVLIIMVIAMAIKLWFPDFYTILANQILELF</sequence>
<evidence type="ECO:0000256" key="4">
    <source>
        <dbReference type="ARBA" id="ARBA00022475"/>
    </source>
</evidence>
<feature type="transmembrane region" description="Helical" evidence="8">
    <location>
        <begin position="5"/>
        <end position="25"/>
    </location>
</feature>
<reference evidence="10" key="1">
    <citation type="journal article" date="2019" name="Int. J. Syst. Evol. Microbiol.">
        <title>The Global Catalogue of Microorganisms (GCM) 10K type strain sequencing project: providing services to taxonomists for standard genome sequencing and annotation.</title>
        <authorList>
            <consortium name="The Broad Institute Genomics Platform"/>
            <consortium name="The Broad Institute Genome Sequencing Center for Infectious Disease"/>
            <person name="Wu L."/>
            <person name="Ma J."/>
        </authorList>
    </citation>
    <scope>NUCLEOTIDE SEQUENCE [LARGE SCALE GENOMIC DNA]</scope>
    <source>
        <strain evidence="10">KCTC 52127</strain>
    </source>
</reference>
<organism evidence="9 10">
    <name type="scientific">Pseudotenacibaculum haliotis</name>
    <dbReference type="NCBI Taxonomy" id="1862138"/>
    <lineage>
        <taxon>Bacteria</taxon>
        <taxon>Pseudomonadati</taxon>
        <taxon>Bacteroidota</taxon>
        <taxon>Flavobacteriia</taxon>
        <taxon>Flavobacteriales</taxon>
        <taxon>Flavobacteriaceae</taxon>
        <taxon>Pseudotenacibaculum</taxon>
    </lineage>
</organism>
<keyword evidence="5 8" id="KW-0812">Transmembrane</keyword>
<keyword evidence="10" id="KW-1185">Reference proteome</keyword>
<evidence type="ECO:0000256" key="2">
    <source>
        <dbReference type="ARBA" id="ARBA00009142"/>
    </source>
</evidence>
<feature type="transmembrane region" description="Helical" evidence="8">
    <location>
        <begin position="139"/>
        <end position="167"/>
    </location>
</feature>
<evidence type="ECO:0000256" key="8">
    <source>
        <dbReference type="RuleBase" id="RU363041"/>
    </source>
</evidence>
<feature type="transmembrane region" description="Helical" evidence="8">
    <location>
        <begin position="102"/>
        <end position="119"/>
    </location>
</feature>
<evidence type="ECO:0000256" key="5">
    <source>
        <dbReference type="ARBA" id="ARBA00022692"/>
    </source>
</evidence>
<protein>
    <recommendedName>
        <fullName evidence="8">Probable membrane transporter protein</fullName>
    </recommendedName>
</protein>
<comment type="similarity">
    <text evidence="2 8">Belongs to the 4-toluene sulfonate uptake permease (TSUP) (TC 2.A.102) family.</text>
</comment>
<feature type="transmembrane region" description="Helical" evidence="8">
    <location>
        <begin position="179"/>
        <end position="197"/>
    </location>
</feature>
<keyword evidence="7 8" id="KW-0472">Membrane</keyword>
<evidence type="ECO:0000256" key="6">
    <source>
        <dbReference type="ARBA" id="ARBA00022989"/>
    </source>
</evidence>
<dbReference type="InterPro" id="IPR002781">
    <property type="entry name" value="TM_pro_TauE-like"/>
</dbReference>
<dbReference type="PANTHER" id="PTHR30269">
    <property type="entry name" value="TRANSMEMBRANE PROTEIN YFCA"/>
    <property type="match status" value="1"/>
</dbReference>